<keyword evidence="2" id="KW-0934">Plastid</keyword>
<dbReference type="SUPFAM" id="SSF64484">
    <property type="entry name" value="beta and beta-prime subunits of DNA dependent RNA-polymerase"/>
    <property type="match status" value="1"/>
</dbReference>
<evidence type="ECO:0000313" key="3">
    <source>
        <dbReference type="Proteomes" id="UP000244811"/>
    </source>
</evidence>
<keyword evidence="1" id="KW-0812">Transmembrane</keyword>
<dbReference type="Gene3D" id="1.10.150.390">
    <property type="match status" value="1"/>
</dbReference>
<evidence type="ECO:0000313" key="2">
    <source>
        <dbReference type="EMBL" id="UVC46399.1"/>
    </source>
</evidence>
<dbReference type="EC" id="2.7.7.6" evidence="2"/>
<keyword evidence="1" id="KW-1133">Transmembrane helix</keyword>
<organism evidence="2 3">
    <name type="scientific">Theileria orientalis</name>
    <dbReference type="NCBI Taxonomy" id="68886"/>
    <lineage>
        <taxon>Eukaryota</taxon>
        <taxon>Sar</taxon>
        <taxon>Alveolata</taxon>
        <taxon>Apicomplexa</taxon>
        <taxon>Aconoidasida</taxon>
        <taxon>Piroplasmida</taxon>
        <taxon>Theileriidae</taxon>
        <taxon>Theileria</taxon>
    </lineage>
</organism>
<dbReference type="Gene3D" id="1.10.1790.20">
    <property type="match status" value="1"/>
</dbReference>
<evidence type="ECO:0000256" key="1">
    <source>
        <dbReference type="SAM" id="Phobius"/>
    </source>
</evidence>
<gene>
    <name evidence="2" type="ORF">MACK_004193</name>
</gene>
<proteinExistence type="predicted"/>
<reference evidence="2" key="1">
    <citation type="submission" date="2022-07" db="EMBL/GenBank/DDBJ databases">
        <title>Chromosomal assemblies of T. orientalis with long-read sequencing.</title>
        <authorList>
            <person name="Yam J."/>
            <person name="Bogema D.R."/>
            <person name="Micallef M.L."/>
            <person name="Djordjevic S."/>
            <person name="Jenkins C."/>
        </authorList>
    </citation>
    <scope>NUCLEOTIDE SEQUENCE</scope>
    <source>
        <strain evidence="2">Goon Nure</strain>
    </source>
</reference>
<keyword evidence="1" id="KW-0472">Membrane</keyword>
<dbReference type="EMBL" id="CP102584">
    <property type="protein sequence ID" value="UVC46399.1"/>
    <property type="molecule type" value="Genomic_DNA"/>
</dbReference>
<keyword evidence="2" id="KW-0808">Transferase</keyword>
<dbReference type="AlphaFoldDB" id="A0A976SI64"/>
<keyword evidence="2" id="KW-0548">Nucleotidyltransferase</keyword>
<keyword evidence="2" id="KW-0933">Apicoplast</keyword>
<accession>A0A976SI64</accession>
<dbReference type="Proteomes" id="UP000244811">
    <property type="component" value="Apicoplast Pltd"/>
</dbReference>
<feature type="transmembrane region" description="Helical" evidence="1">
    <location>
        <begin position="196"/>
        <end position="217"/>
    </location>
</feature>
<feature type="transmembrane region" description="Helical" evidence="1">
    <location>
        <begin position="166"/>
        <end position="184"/>
    </location>
</feature>
<protein>
    <submittedName>
        <fullName evidence="2">RNA polymerase beta subunit rpoC2b</fullName>
        <ecNumber evidence="2">2.7.7.6</ecNumber>
    </submittedName>
</protein>
<sequence length="313" mass="36863">MKILTDYLHTLTYNNIEKIKNICKFDNKHENIYYLNELYNSVFNVNKFKHFTEHDFNLNNNKPKTSDISVIDKIFEGGVDKTSENNFYDNIKIVSYIKISDEGCYVYGMNNCKLNKIKCIFNTNFYNLSLILFPLTFNDYLENSIYVFNIYKYIYCKSFNSYKSCFIALFYYYFGLLASLICLYRGHNIKILNSNIIIIICKLSSFVKIIGGVYSNYFSGSVINFKLINIINNSLYLCNERICLYKPYLIGITKYVLSDSGIFSKLSFQETLKFFKNIIFEHNIDWTVDSKSNIISSSFIPVGSGWYRYFFNK</sequence>
<dbReference type="GO" id="GO:0003899">
    <property type="term" value="F:DNA-directed RNA polymerase activity"/>
    <property type="evidence" value="ECO:0007669"/>
    <property type="project" value="UniProtKB-EC"/>
</dbReference>
<geneLocation type="apicoplast" evidence="2"/>
<name>A0A976SI64_THEOR</name>